<evidence type="ECO:0000256" key="1">
    <source>
        <dbReference type="SAM" id="Phobius"/>
    </source>
</evidence>
<reference evidence="3" key="1">
    <citation type="journal article" date="2013" name="Environ. Microbiol.">
        <title>Microbiota from the distal guts of lean and obese adolescents exhibit partial functional redundancy besides clear differences in community structure.</title>
        <authorList>
            <person name="Ferrer M."/>
            <person name="Ruiz A."/>
            <person name="Lanza F."/>
            <person name="Haange S.B."/>
            <person name="Oberbach A."/>
            <person name="Till H."/>
            <person name="Bargiela R."/>
            <person name="Campoy C."/>
            <person name="Segura M.T."/>
            <person name="Richter M."/>
            <person name="von Bergen M."/>
            <person name="Seifert J."/>
            <person name="Suarez A."/>
        </authorList>
    </citation>
    <scope>NUCLEOTIDE SEQUENCE</scope>
</reference>
<keyword evidence="1" id="KW-0812">Transmembrane</keyword>
<keyword evidence="1" id="KW-0472">Membrane</keyword>
<proteinExistence type="predicted"/>
<accession>K1ST26</accession>
<dbReference type="InterPro" id="IPR041033">
    <property type="entry name" value="SpaA_PFL_dom_1"/>
</dbReference>
<name>K1ST26_9ZZZZ</name>
<organism evidence="3">
    <name type="scientific">human gut metagenome</name>
    <dbReference type="NCBI Taxonomy" id="408170"/>
    <lineage>
        <taxon>unclassified sequences</taxon>
        <taxon>metagenomes</taxon>
        <taxon>organismal metagenomes</taxon>
    </lineage>
</organism>
<dbReference type="EMBL" id="AJWZ01004998">
    <property type="protein sequence ID" value="EKC63807.1"/>
    <property type="molecule type" value="Genomic_DNA"/>
</dbReference>
<evidence type="ECO:0000259" key="2">
    <source>
        <dbReference type="Pfam" id="PF17802"/>
    </source>
</evidence>
<comment type="caution">
    <text evidence="3">The sequence shown here is derived from an EMBL/GenBank/DDBJ whole genome shotgun (WGS) entry which is preliminary data.</text>
</comment>
<sequence>AEFQIFTDAEAKTPLTVDGKKVVAKTDATGEATFVLEGTIKTFKFDAKQTYYAKEIAAPTGYNLNSSVFTVSIDKSKEYTFVGNIADGDNVAVANYPVTVPKTGGMGTMMFYVGGAALIACAGVLLFVLKRKKAAK</sequence>
<dbReference type="Gene3D" id="2.60.40.10">
    <property type="entry name" value="Immunoglobulins"/>
    <property type="match status" value="1"/>
</dbReference>
<protein>
    <submittedName>
        <fullName evidence="3">Cna protein B-type domain protein</fullName>
    </submittedName>
</protein>
<evidence type="ECO:0000313" key="3">
    <source>
        <dbReference type="EMBL" id="EKC63807.1"/>
    </source>
</evidence>
<dbReference type="NCBIfam" id="TIGR01167">
    <property type="entry name" value="LPXTG_anchor"/>
    <property type="match status" value="1"/>
</dbReference>
<dbReference type="AlphaFoldDB" id="K1ST26"/>
<keyword evidence="1" id="KW-1133">Transmembrane helix</keyword>
<feature type="transmembrane region" description="Helical" evidence="1">
    <location>
        <begin position="109"/>
        <end position="129"/>
    </location>
</feature>
<gene>
    <name evidence="3" type="ORF">OBE_07270</name>
</gene>
<dbReference type="Pfam" id="PF17802">
    <property type="entry name" value="SpaA"/>
    <property type="match status" value="1"/>
</dbReference>
<feature type="non-terminal residue" evidence="3">
    <location>
        <position position="1"/>
    </location>
</feature>
<dbReference type="InterPro" id="IPR013783">
    <property type="entry name" value="Ig-like_fold"/>
</dbReference>
<feature type="domain" description="SpaA-like prealbumin fold" evidence="2">
    <location>
        <begin position="1"/>
        <end position="79"/>
    </location>
</feature>